<dbReference type="PANTHER" id="PTHR43547">
    <property type="entry name" value="TWO-COMPONENT HISTIDINE KINASE"/>
    <property type="match status" value="1"/>
</dbReference>
<evidence type="ECO:0000259" key="11">
    <source>
        <dbReference type="PROSITE" id="PS50110"/>
    </source>
</evidence>
<dbReference type="SMART" id="SM00448">
    <property type="entry name" value="REC"/>
    <property type="match status" value="1"/>
</dbReference>
<keyword evidence="5" id="KW-0238">DNA-binding</keyword>
<dbReference type="Pfam" id="PF07494">
    <property type="entry name" value="Reg_prop"/>
    <property type="match status" value="2"/>
</dbReference>
<dbReference type="CDD" id="cd00082">
    <property type="entry name" value="HisKA"/>
    <property type="match status" value="1"/>
</dbReference>
<dbReference type="InterPro" id="IPR001789">
    <property type="entry name" value="Sig_transdc_resp-reg_receiver"/>
</dbReference>
<dbReference type="SUPFAM" id="SSF55874">
    <property type="entry name" value="ATPase domain of HSP90 chaperone/DNA topoisomerase II/histidine kinase"/>
    <property type="match status" value="1"/>
</dbReference>
<dbReference type="PROSITE" id="PS50109">
    <property type="entry name" value="HIS_KIN"/>
    <property type="match status" value="1"/>
</dbReference>
<dbReference type="SUPFAM" id="SSF63829">
    <property type="entry name" value="Calcium-dependent phosphotriesterase"/>
    <property type="match status" value="2"/>
</dbReference>
<dbReference type="InterPro" id="IPR018062">
    <property type="entry name" value="HTH_AraC-typ_CS"/>
</dbReference>
<keyword evidence="3 7" id="KW-0597">Phosphoprotein</keyword>
<evidence type="ECO:0000259" key="9">
    <source>
        <dbReference type="PROSITE" id="PS01124"/>
    </source>
</evidence>
<dbReference type="InterPro" id="IPR015943">
    <property type="entry name" value="WD40/YVTN_repeat-like_dom_sf"/>
</dbReference>
<dbReference type="Gene3D" id="1.10.287.130">
    <property type="match status" value="1"/>
</dbReference>
<proteinExistence type="predicted"/>
<dbReference type="RefSeq" id="WP_346580954.1">
    <property type="nucleotide sequence ID" value="NZ_JBDJLH010000003.1"/>
</dbReference>
<dbReference type="EC" id="2.7.13.3" evidence="2"/>
<dbReference type="Pfam" id="PF07495">
    <property type="entry name" value="Y_Y_Y"/>
    <property type="match status" value="1"/>
</dbReference>
<dbReference type="EMBL" id="JBDJNQ010000002">
    <property type="protein sequence ID" value="MEN5376922.1"/>
    <property type="molecule type" value="Genomic_DNA"/>
</dbReference>
<gene>
    <name evidence="12" type="ORF">ABE541_06580</name>
</gene>
<dbReference type="SMART" id="SM00342">
    <property type="entry name" value="HTH_ARAC"/>
    <property type="match status" value="1"/>
</dbReference>
<feature type="domain" description="HTH araC/xylS-type" evidence="9">
    <location>
        <begin position="1244"/>
        <end position="1344"/>
    </location>
</feature>
<dbReference type="PROSITE" id="PS00041">
    <property type="entry name" value="HTH_ARAC_FAMILY_1"/>
    <property type="match status" value="1"/>
</dbReference>
<evidence type="ECO:0000259" key="10">
    <source>
        <dbReference type="PROSITE" id="PS50109"/>
    </source>
</evidence>
<dbReference type="Pfam" id="PF12833">
    <property type="entry name" value="HTH_18"/>
    <property type="match status" value="1"/>
</dbReference>
<dbReference type="InterPro" id="IPR011110">
    <property type="entry name" value="Reg_prop"/>
</dbReference>
<feature type="domain" description="Histidine kinase" evidence="10">
    <location>
        <begin position="836"/>
        <end position="1053"/>
    </location>
</feature>
<dbReference type="InterPro" id="IPR011123">
    <property type="entry name" value="Y_Y_Y"/>
</dbReference>
<dbReference type="Gene3D" id="2.60.40.10">
    <property type="entry name" value="Immunoglobulins"/>
    <property type="match status" value="1"/>
</dbReference>
<evidence type="ECO:0000256" key="3">
    <source>
        <dbReference type="ARBA" id="ARBA00022553"/>
    </source>
</evidence>
<dbReference type="PANTHER" id="PTHR43547:SF2">
    <property type="entry name" value="HYBRID SIGNAL TRANSDUCTION HISTIDINE KINASE C"/>
    <property type="match status" value="1"/>
</dbReference>
<dbReference type="InterPro" id="IPR036097">
    <property type="entry name" value="HisK_dim/P_sf"/>
</dbReference>
<keyword evidence="8" id="KW-1133">Transmembrane helix</keyword>
<reference evidence="12 13" key="1">
    <citation type="submission" date="2024-04" db="EMBL/GenBank/DDBJ databases">
        <title>WGS of bacteria from Torrens River.</title>
        <authorList>
            <person name="Wyrsch E.R."/>
            <person name="Drigo B."/>
        </authorList>
    </citation>
    <scope>NUCLEOTIDE SEQUENCE [LARGE SCALE GENOMIC DNA]</scope>
    <source>
        <strain evidence="12 13">TWI391</strain>
    </source>
</reference>
<evidence type="ECO:0000313" key="12">
    <source>
        <dbReference type="EMBL" id="MEN5376922.1"/>
    </source>
</evidence>
<dbReference type="InterPro" id="IPR036890">
    <property type="entry name" value="HATPase_C_sf"/>
</dbReference>
<dbReference type="PRINTS" id="PR00344">
    <property type="entry name" value="BCTRLSENSOR"/>
</dbReference>
<dbReference type="InterPro" id="IPR003594">
    <property type="entry name" value="HATPase_dom"/>
</dbReference>
<dbReference type="SMART" id="SM00388">
    <property type="entry name" value="HisKA"/>
    <property type="match status" value="1"/>
</dbReference>
<evidence type="ECO:0000256" key="7">
    <source>
        <dbReference type="PROSITE-ProRule" id="PRU00169"/>
    </source>
</evidence>
<dbReference type="Pfam" id="PF00512">
    <property type="entry name" value="HisKA"/>
    <property type="match status" value="1"/>
</dbReference>
<dbReference type="Gene3D" id="3.30.565.10">
    <property type="entry name" value="Histidine kinase-like ATPase, C-terminal domain"/>
    <property type="match status" value="1"/>
</dbReference>
<sequence>MKNTYQTFFFIIYLLFHNQVNGQQMGLNPITKNNELPSLTINQTCQDKDGYIWFASTQGLSRYDAYNILNFKLKTNDGKTATNQNIKTLVEYHNYLILGTEKGLYTLEKESYVIKPFKNNLQSATRITTLLIDKKNRLWVGSDNGIVVYNKDLSIIQNYQDDHNSIYKIPPGTVNTIFEDKKGNIWVAIWEQGLFKLDIQTNQFFAYPKLGTRNNPFKLFEDHNKQLWVCTWGDGIYLFNPDNRKNLYQEIEIKNKRRNIGKEDLFYNIVQDRHRNYIWILSFSGISTFQYIDGALQEVNMAPHFDHTTNIFNDIYQDRSGTLWLSIGGKGISTISFDKPLIQNYTFKEIKSRYSIAPNVNMLYRDKKGIFWFNLERFGFGSLNPKDGLLNTYSNANLRELISIRAASCAIDVQHELWVGSAYEATINVFKKQLNNIKLDYKIDLKREANHSGVPIFFFQDSQSRTWIATNQGVLYSDPKSKKIKLITKIKDQAVSIAEDKKSNIWIATKGSGIYYINKNNPEQIIQHIGQSTAVLKTNQIESLDVDKNDNLWIGTKDNRLLYYQRDLKKMEELANSALFGKNQLLDIVCLNNTVWLSSTRNIFKINALNKDILEFTSTDSLQVNMFSKRAFTIDKKSNSVYFGGYNGMVRLDDNSNIPNYKAKVQVTDIKINNKSIVLESNQKKFNFNQQILTLEPEDQNIEFSFSSLGYTQDNKLRYAYKLEGIDQDWINASRDRIFAAYNNLGKGSYRFLIKSTDLNNKWNTTITEINIYKKAAFYESNLAYFLYACLLIGIFYYFINFTLHRLKLRNDLKIAQIEKENAHALAQSKLSYFTSISHDLLTPLTIISCLVDDVQMTTKHHLSQFEKMRLNLDRLKRLLQQILDFRRIENNLMELKVSQEYLPTFINQLSHVFFNPLAIRKNIEFEINHGECTTDIYYDADKMDKILFNLLSNAFKYTPRGGKITLSYYIKEDKKQKLLYLFVRDNGIGIDKDELDKIFKPFYNNKSFVNQESNGIGLSVTKELVDIHFGKITVESVPDQGTCFQIILPVDQEFYVKNGIQIWNESFAKKDEITYEADKFTTAIIEDTNENSKQLHILLVEDNEDLQQTMFSILSKKYHVHVASDGKQGLDLLNKNEIDIIVSDIMMPEMDGLSLCRAVKQNMEINHIPILLLTAKNSMEDRIECYQAGAEGYISKPFDIQVLEAKIQSFIINKRTKQINFNNNTQINIATLDYTPVDEQFLQRMIKVVEENLSDDQFDIIKLGEILALSKSTLYRKTKVLLDLSPSEFIKNIRLKHACQMMEKDKSITVSEVAFATGFSDPRYFATCFKASFGITPTEFQKNTTAQHI</sequence>
<protein>
    <recommendedName>
        <fullName evidence="2">histidine kinase</fullName>
        <ecNumber evidence="2">2.7.13.3</ecNumber>
    </recommendedName>
</protein>
<comment type="catalytic activity">
    <reaction evidence="1">
        <text>ATP + protein L-histidine = ADP + protein N-phospho-L-histidine.</text>
        <dbReference type="EC" id="2.7.13.3"/>
    </reaction>
</comment>
<dbReference type="InterPro" id="IPR018060">
    <property type="entry name" value="HTH_AraC"/>
</dbReference>
<dbReference type="InterPro" id="IPR013783">
    <property type="entry name" value="Ig-like_fold"/>
</dbReference>
<feature type="domain" description="Response regulatory" evidence="11">
    <location>
        <begin position="1097"/>
        <end position="1212"/>
    </location>
</feature>
<dbReference type="SUPFAM" id="SSF52172">
    <property type="entry name" value="CheY-like"/>
    <property type="match status" value="1"/>
</dbReference>
<feature type="transmembrane region" description="Helical" evidence="8">
    <location>
        <begin position="783"/>
        <end position="804"/>
    </location>
</feature>
<dbReference type="SUPFAM" id="SSF46689">
    <property type="entry name" value="Homeodomain-like"/>
    <property type="match status" value="1"/>
</dbReference>
<accession>A0ABV0BQQ1</accession>
<dbReference type="PROSITE" id="PS01124">
    <property type="entry name" value="HTH_ARAC_FAMILY_2"/>
    <property type="match status" value="1"/>
</dbReference>
<organism evidence="12 13">
    <name type="scientific">Sphingobacterium kitahiroshimense</name>
    <dbReference type="NCBI Taxonomy" id="470446"/>
    <lineage>
        <taxon>Bacteria</taxon>
        <taxon>Pseudomonadati</taxon>
        <taxon>Bacteroidota</taxon>
        <taxon>Sphingobacteriia</taxon>
        <taxon>Sphingobacteriales</taxon>
        <taxon>Sphingobacteriaceae</taxon>
        <taxon>Sphingobacterium</taxon>
    </lineage>
</organism>
<keyword evidence="8" id="KW-0472">Membrane</keyword>
<keyword evidence="4" id="KW-0805">Transcription regulation</keyword>
<dbReference type="InterPro" id="IPR004358">
    <property type="entry name" value="Sig_transdc_His_kin-like_C"/>
</dbReference>
<evidence type="ECO:0000256" key="8">
    <source>
        <dbReference type="SAM" id="Phobius"/>
    </source>
</evidence>
<dbReference type="SMART" id="SM00387">
    <property type="entry name" value="HATPase_c"/>
    <property type="match status" value="1"/>
</dbReference>
<evidence type="ECO:0000256" key="6">
    <source>
        <dbReference type="ARBA" id="ARBA00023163"/>
    </source>
</evidence>
<dbReference type="Pfam" id="PF02518">
    <property type="entry name" value="HATPase_c"/>
    <property type="match status" value="1"/>
</dbReference>
<dbReference type="CDD" id="cd17574">
    <property type="entry name" value="REC_OmpR"/>
    <property type="match status" value="1"/>
</dbReference>
<dbReference type="Gene3D" id="3.40.50.2300">
    <property type="match status" value="1"/>
</dbReference>
<dbReference type="InterPro" id="IPR005467">
    <property type="entry name" value="His_kinase_dom"/>
</dbReference>
<dbReference type="InterPro" id="IPR011006">
    <property type="entry name" value="CheY-like_superfamily"/>
</dbReference>
<evidence type="ECO:0000256" key="5">
    <source>
        <dbReference type="ARBA" id="ARBA00023125"/>
    </source>
</evidence>
<comment type="caution">
    <text evidence="12">The sequence shown here is derived from an EMBL/GenBank/DDBJ whole genome shotgun (WGS) entry which is preliminary data.</text>
</comment>
<dbReference type="Gene3D" id="1.10.10.60">
    <property type="entry name" value="Homeodomain-like"/>
    <property type="match status" value="1"/>
</dbReference>
<dbReference type="InterPro" id="IPR009057">
    <property type="entry name" value="Homeodomain-like_sf"/>
</dbReference>
<feature type="modified residue" description="4-aspartylphosphate" evidence="7">
    <location>
        <position position="1145"/>
    </location>
</feature>
<dbReference type="Pfam" id="PF00072">
    <property type="entry name" value="Response_reg"/>
    <property type="match status" value="1"/>
</dbReference>
<keyword evidence="6" id="KW-0804">Transcription</keyword>
<evidence type="ECO:0000256" key="2">
    <source>
        <dbReference type="ARBA" id="ARBA00012438"/>
    </source>
</evidence>
<dbReference type="InterPro" id="IPR003661">
    <property type="entry name" value="HisK_dim/P_dom"/>
</dbReference>
<dbReference type="Gene3D" id="2.130.10.10">
    <property type="entry name" value="YVTN repeat-like/Quinoprotein amine dehydrogenase"/>
    <property type="match status" value="2"/>
</dbReference>
<evidence type="ECO:0000256" key="4">
    <source>
        <dbReference type="ARBA" id="ARBA00023015"/>
    </source>
</evidence>
<keyword evidence="8" id="KW-0812">Transmembrane</keyword>
<evidence type="ECO:0000256" key="1">
    <source>
        <dbReference type="ARBA" id="ARBA00000085"/>
    </source>
</evidence>
<dbReference type="SUPFAM" id="SSF47384">
    <property type="entry name" value="Homodimeric domain of signal transducing histidine kinase"/>
    <property type="match status" value="1"/>
</dbReference>
<name>A0ABV0BQQ1_9SPHI</name>
<dbReference type="Proteomes" id="UP001409291">
    <property type="component" value="Unassembled WGS sequence"/>
</dbReference>
<evidence type="ECO:0000313" key="13">
    <source>
        <dbReference type="Proteomes" id="UP001409291"/>
    </source>
</evidence>
<keyword evidence="13" id="KW-1185">Reference proteome</keyword>
<dbReference type="CDD" id="cd00075">
    <property type="entry name" value="HATPase"/>
    <property type="match status" value="1"/>
</dbReference>
<dbReference type="PROSITE" id="PS50110">
    <property type="entry name" value="RESPONSE_REGULATORY"/>
    <property type="match status" value="1"/>
</dbReference>